<reference evidence="3" key="1">
    <citation type="journal article" date="2020" name="Fungal Divers.">
        <title>Resolving the Mortierellaceae phylogeny through synthesis of multi-gene phylogenetics and phylogenomics.</title>
        <authorList>
            <person name="Vandepol N."/>
            <person name="Liber J."/>
            <person name="Desiro A."/>
            <person name="Na H."/>
            <person name="Kennedy M."/>
            <person name="Barry K."/>
            <person name="Grigoriev I.V."/>
            <person name="Miller A.N."/>
            <person name="O'Donnell K."/>
            <person name="Stajich J.E."/>
            <person name="Bonito G."/>
        </authorList>
    </citation>
    <scope>NUCLEOTIDE SEQUENCE</scope>
    <source>
        <strain evidence="3">CK1249</strain>
    </source>
</reference>
<dbReference type="InterPro" id="IPR002347">
    <property type="entry name" value="SDR_fam"/>
</dbReference>
<evidence type="ECO:0000313" key="4">
    <source>
        <dbReference type="Proteomes" id="UP000738359"/>
    </source>
</evidence>
<dbReference type="Proteomes" id="UP000738359">
    <property type="component" value="Unassembled WGS sequence"/>
</dbReference>
<evidence type="ECO:0000256" key="1">
    <source>
        <dbReference type="ARBA" id="ARBA00023002"/>
    </source>
</evidence>
<dbReference type="Pfam" id="PF00106">
    <property type="entry name" value="adh_short"/>
    <property type="match status" value="1"/>
</dbReference>
<dbReference type="InterPro" id="IPR036291">
    <property type="entry name" value="NAD(P)-bd_dom_sf"/>
</dbReference>
<sequence length="297" mass="32148">MSAAKLVVITGATSGIGQLAAIELAKKGAHLVLTARSEEKAAETRSIIEAQAPGALIDFHYADFNNLDQVGAAAAKIASLHERIDILINNAGIHAFEQRINKDGLSEMVTVNYLASWLFTDVLRKRLVNSSPSRIVNVGSEASRQSGGLDPKVDLLHTEPFSALGSSKVYGKTKLMNIMFSYELARQLEGTGVAVNCLCPGFNATGLGRELSFAAPLKWILNTLNIGDPRRGAEIIVRLANDPEYEFVSGGYYSVKAKLQTPISPGDEPASQHELWNVTAGLLAERTKRFNQNERLD</sequence>
<proteinExistence type="inferred from homology"/>
<organism evidence="3 4">
    <name type="scientific">Mortierella alpina</name>
    <name type="common">Oleaginous fungus</name>
    <name type="synonym">Mortierella renispora</name>
    <dbReference type="NCBI Taxonomy" id="64518"/>
    <lineage>
        <taxon>Eukaryota</taxon>
        <taxon>Fungi</taxon>
        <taxon>Fungi incertae sedis</taxon>
        <taxon>Mucoromycota</taxon>
        <taxon>Mortierellomycotina</taxon>
        <taxon>Mortierellomycetes</taxon>
        <taxon>Mortierellales</taxon>
        <taxon>Mortierellaceae</taxon>
        <taxon>Mortierella</taxon>
    </lineage>
</organism>
<protein>
    <recommendedName>
        <fullName evidence="5">Short-chain dehydrogenase</fullName>
    </recommendedName>
</protein>
<dbReference type="PANTHER" id="PTHR43157:SF31">
    <property type="entry name" value="PHOSPHATIDYLINOSITOL-GLYCAN BIOSYNTHESIS CLASS F PROTEIN"/>
    <property type="match status" value="1"/>
</dbReference>
<dbReference type="PRINTS" id="PR00081">
    <property type="entry name" value="GDHRDH"/>
</dbReference>
<accession>A0A9P6JE67</accession>
<name>A0A9P6JE67_MORAP</name>
<dbReference type="OrthoDB" id="542013at2759"/>
<keyword evidence="1" id="KW-0560">Oxidoreductase</keyword>
<gene>
    <name evidence="3" type="ORF">BGZ70_005285</name>
</gene>
<comment type="similarity">
    <text evidence="2">Belongs to the short-chain dehydrogenases/reductases (SDR) family.</text>
</comment>
<dbReference type="EMBL" id="JAAAHY010000028">
    <property type="protein sequence ID" value="KAF9968288.1"/>
    <property type="molecule type" value="Genomic_DNA"/>
</dbReference>
<comment type="caution">
    <text evidence="3">The sequence shown here is derived from an EMBL/GenBank/DDBJ whole genome shotgun (WGS) entry which is preliminary data.</text>
</comment>
<evidence type="ECO:0000313" key="3">
    <source>
        <dbReference type="EMBL" id="KAF9968288.1"/>
    </source>
</evidence>
<dbReference type="SUPFAM" id="SSF51735">
    <property type="entry name" value="NAD(P)-binding Rossmann-fold domains"/>
    <property type="match status" value="1"/>
</dbReference>
<keyword evidence="4" id="KW-1185">Reference proteome</keyword>
<dbReference type="GO" id="GO:0016491">
    <property type="term" value="F:oxidoreductase activity"/>
    <property type="evidence" value="ECO:0007669"/>
    <property type="project" value="UniProtKB-KW"/>
</dbReference>
<evidence type="ECO:0008006" key="5">
    <source>
        <dbReference type="Google" id="ProtNLM"/>
    </source>
</evidence>
<dbReference type="PRINTS" id="PR00080">
    <property type="entry name" value="SDRFAMILY"/>
</dbReference>
<dbReference type="AlphaFoldDB" id="A0A9P6JE67"/>
<dbReference type="PANTHER" id="PTHR43157">
    <property type="entry name" value="PHOSPHATIDYLINOSITOL-GLYCAN BIOSYNTHESIS CLASS F PROTEIN-RELATED"/>
    <property type="match status" value="1"/>
</dbReference>
<dbReference type="Gene3D" id="3.40.50.720">
    <property type="entry name" value="NAD(P)-binding Rossmann-like Domain"/>
    <property type="match status" value="1"/>
</dbReference>
<evidence type="ECO:0000256" key="2">
    <source>
        <dbReference type="RuleBase" id="RU000363"/>
    </source>
</evidence>